<comment type="caution">
    <text evidence="2">The sequence shown here is derived from an EMBL/GenBank/DDBJ whole genome shotgun (WGS) entry which is preliminary data.</text>
</comment>
<feature type="region of interest" description="Disordered" evidence="1">
    <location>
        <begin position="140"/>
        <end position="174"/>
    </location>
</feature>
<gene>
    <name evidence="2" type="ORF">NDU88_004230</name>
</gene>
<dbReference type="EMBL" id="JANPWB010000005">
    <property type="protein sequence ID" value="KAJ1187454.1"/>
    <property type="molecule type" value="Genomic_DNA"/>
</dbReference>
<protein>
    <submittedName>
        <fullName evidence="2">Uncharacterized protein</fullName>
    </submittedName>
</protein>
<feature type="region of interest" description="Disordered" evidence="1">
    <location>
        <begin position="83"/>
        <end position="102"/>
    </location>
</feature>
<name>A0AAV7UGA5_PLEWA</name>
<evidence type="ECO:0000313" key="2">
    <source>
        <dbReference type="EMBL" id="KAJ1187454.1"/>
    </source>
</evidence>
<organism evidence="2 3">
    <name type="scientific">Pleurodeles waltl</name>
    <name type="common">Iberian ribbed newt</name>
    <dbReference type="NCBI Taxonomy" id="8319"/>
    <lineage>
        <taxon>Eukaryota</taxon>
        <taxon>Metazoa</taxon>
        <taxon>Chordata</taxon>
        <taxon>Craniata</taxon>
        <taxon>Vertebrata</taxon>
        <taxon>Euteleostomi</taxon>
        <taxon>Amphibia</taxon>
        <taxon>Batrachia</taxon>
        <taxon>Caudata</taxon>
        <taxon>Salamandroidea</taxon>
        <taxon>Salamandridae</taxon>
        <taxon>Pleurodelinae</taxon>
        <taxon>Pleurodeles</taxon>
    </lineage>
</organism>
<reference evidence="2" key="1">
    <citation type="journal article" date="2022" name="bioRxiv">
        <title>Sequencing and chromosome-scale assembly of the giantPleurodeles waltlgenome.</title>
        <authorList>
            <person name="Brown T."/>
            <person name="Elewa A."/>
            <person name="Iarovenko S."/>
            <person name="Subramanian E."/>
            <person name="Araus A.J."/>
            <person name="Petzold A."/>
            <person name="Susuki M."/>
            <person name="Suzuki K.-i.T."/>
            <person name="Hayashi T."/>
            <person name="Toyoda A."/>
            <person name="Oliveira C."/>
            <person name="Osipova E."/>
            <person name="Leigh N.D."/>
            <person name="Simon A."/>
            <person name="Yun M.H."/>
        </authorList>
    </citation>
    <scope>NUCLEOTIDE SEQUENCE</scope>
    <source>
        <strain evidence="2">20211129_DDA</strain>
        <tissue evidence="2">Liver</tissue>
    </source>
</reference>
<dbReference type="AlphaFoldDB" id="A0AAV7UGA5"/>
<dbReference type="Proteomes" id="UP001066276">
    <property type="component" value="Chromosome 3_1"/>
</dbReference>
<feature type="compositionally biased region" description="Polar residues" evidence="1">
    <location>
        <begin position="86"/>
        <end position="96"/>
    </location>
</feature>
<keyword evidence="3" id="KW-1185">Reference proteome</keyword>
<evidence type="ECO:0000313" key="3">
    <source>
        <dbReference type="Proteomes" id="UP001066276"/>
    </source>
</evidence>
<accession>A0AAV7UGA5</accession>
<evidence type="ECO:0000256" key="1">
    <source>
        <dbReference type="SAM" id="MobiDB-lite"/>
    </source>
</evidence>
<sequence length="201" mass="21891">MVQDSRLCCIREFENKLTSFRAWTCPTPYLVLGPTAQTRTPAGTEAFIPHCRIHLRIASECDGTQVFNVVGYQLQAVSHTGPLQARTATPSSSSAGSKPGHAAGRALGDWALSSTNWAHELPARLGATDTRLCKGRLPRDAPAALHRRRPPRGRFSVPARRDWQLRPPGRSAPRWVCAPVSARATNEPQQQLGPIFGVPGD</sequence>
<proteinExistence type="predicted"/>